<sequence length="137" mass="15372">MKAKVIWQDGLRFLGVARDRAIIIDTKKELGGFESAPAPMELLLLSLGACTGMDVISILKKMKVGVKGFEIEIIGEQREEHPKYFTSITLVYRFFGTDLPIDRIRHAVELSQGKYCPVTASLEQSVRVDYEIEIAPD</sequence>
<dbReference type="InterPro" id="IPR015946">
    <property type="entry name" value="KH_dom-like_a/b"/>
</dbReference>
<evidence type="ECO:0008006" key="3">
    <source>
        <dbReference type="Google" id="ProtNLM"/>
    </source>
</evidence>
<dbReference type="InterPro" id="IPR036102">
    <property type="entry name" value="OsmC/Ohrsf"/>
</dbReference>
<dbReference type="AlphaFoldDB" id="A0A660SGA7"/>
<gene>
    <name evidence="1" type="ORF">DRP53_06930</name>
</gene>
<dbReference type="EMBL" id="QNBE01000063">
    <property type="protein sequence ID" value="RKX69859.1"/>
    <property type="molecule type" value="Genomic_DNA"/>
</dbReference>
<evidence type="ECO:0000313" key="2">
    <source>
        <dbReference type="Proteomes" id="UP000268469"/>
    </source>
</evidence>
<name>A0A660SGA7_UNCW3</name>
<dbReference type="Proteomes" id="UP000268469">
    <property type="component" value="Unassembled WGS sequence"/>
</dbReference>
<dbReference type="Gene3D" id="3.30.300.20">
    <property type="match status" value="1"/>
</dbReference>
<comment type="caution">
    <text evidence="1">The sequence shown here is derived from an EMBL/GenBank/DDBJ whole genome shotgun (WGS) entry which is preliminary data.</text>
</comment>
<reference evidence="1 2" key="1">
    <citation type="submission" date="2018-06" db="EMBL/GenBank/DDBJ databases">
        <title>Extensive metabolic versatility and redundancy in microbially diverse, dynamic hydrothermal sediments.</title>
        <authorList>
            <person name="Dombrowski N."/>
            <person name="Teske A."/>
            <person name="Baker B.J."/>
        </authorList>
    </citation>
    <scope>NUCLEOTIDE SEQUENCE [LARGE SCALE GENOMIC DNA]</scope>
    <source>
        <strain evidence="1">B36_G15</strain>
    </source>
</reference>
<proteinExistence type="predicted"/>
<evidence type="ECO:0000313" key="1">
    <source>
        <dbReference type="EMBL" id="RKX69859.1"/>
    </source>
</evidence>
<accession>A0A660SGA7</accession>
<dbReference type="PANTHER" id="PTHR34352:SF1">
    <property type="entry name" value="PROTEIN YHFA"/>
    <property type="match status" value="1"/>
</dbReference>
<dbReference type="PANTHER" id="PTHR34352">
    <property type="entry name" value="PROTEIN YHFA"/>
    <property type="match status" value="1"/>
</dbReference>
<protein>
    <recommendedName>
        <fullName evidence="3">OsmC family peroxiredoxin</fullName>
    </recommendedName>
</protein>
<dbReference type="Pfam" id="PF02566">
    <property type="entry name" value="OsmC"/>
    <property type="match status" value="1"/>
</dbReference>
<dbReference type="SUPFAM" id="SSF82784">
    <property type="entry name" value="OsmC-like"/>
    <property type="match status" value="1"/>
</dbReference>
<dbReference type="InterPro" id="IPR003718">
    <property type="entry name" value="OsmC/Ohr_fam"/>
</dbReference>
<organism evidence="1 2">
    <name type="scientific">candidate division WOR-3 bacterium</name>
    <dbReference type="NCBI Taxonomy" id="2052148"/>
    <lineage>
        <taxon>Bacteria</taxon>
        <taxon>Bacteria division WOR-3</taxon>
    </lineage>
</organism>